<feature type="domain" description="Nudix hydrolase" evidence="1">
    <location>
        <begin position="2"/>
        <end position="130"/>
    </location>
</feature>
<dbReference type="EMBL" id="CEKZ01000023">
    <property type="protein sequence ID" value="CEQ05167.1"/>
    <property type="molecule type" value="Genomic_DNA"/>
</dbReference>
<organism evidence="2 3">
    <name type="scientific">Paraclostridium sordellii</name>
    <name type="common">Clostridium sordellii</name>
    <dbReference type="NCBI Taxonomy" id="1505"/>
    <lineage>
        <taxon>Bacteria</taxon>
        <taxon>Bacillati</taxon>
        <taxon>Bacillota</taxon>
        <taxon>Clostridia</taxon>
        <taxon>Peptostreptococcales</taxon>
        <taxon>Peptostreptococcaceae</taxon>
        <taxon>Paraclostridium</taxon>
    </lineage>
</organism>
<dbReference type="Gene3D" id="3.90.79.10">
    <property type="entry name" value="Nucleoside Triphosphate Pyrophosphohydrolase"/>
    <property type="match status" value="1"/>
</dbReference>
<dbReference type="Pfam" id="PF00293">
    <property type="entry name" value="NUDIX"/>
    <property type="match status" value="1"/>
</dbReference>
<dbReference type="Proteomes" id="UP000049127">
    <property type="component" value="Unassembled WGS sequence"/>
</dbReference>
<evidence type="ECO:0000313" key="2">
    <source>
        <dbReference type="EMBL" id="CEQ05167.1"/>
    </source>
</evidence>
<evidence type="ECO:0000313" key="3">
    <source>
        <dbReference type="Proteomes" id="UP000049127"/>
    </source>
</evidence>
<dbReference type="PROSITE" id="PS51462">
    <property type="entry name" value="NUDIX"/>
    <property type="match status" value="1"/>
</dbReference>
<dbReference type="InterPro" id="IPR000086">
    <property type="entry name" value="NUDIX_hydrolase_dom"/>
</dbReference>
<dbReference type="OrthoDB" id="1848782at2"/>
<reference evidence="2 3" key="1">
    <citation type="submission" date="2015-01" db="EMBL/GenBank/DDBJ databases">
        <authorList>
            <person name="Aslett A.Martin."/>
            <person name="De Silva Nishadi"/>
        </authorList>
    </citation>
    <scope>NUCLEOTIDE SEQUENCE [LARGE SCALE GENOMIC DNA]</scope>
    <source>
        <strain evidence="2 3">R28058</strain>
    </source>
</reference>
<keyword evidence="2" id="KW-0378">Hydrolase</keyword>
<protein>
    <submittedName>
        <fullName evidence="2">NUDIX family hydrolase</fullName>
    </submittedName>
</protein>
<dbReference type="GO" id="GO:0016787">
    <property type="term" value="F:hydrolase activity"/>
    <property type="evidence" value="ECO:0007669"/>
    <property type="project" value="UniProtKB-KW"/>
</dbReference>
<evidence type="ECO:0000259" key="1">
    <source>
        <dbReference type="PROSITE" id="PS51462"/>
    </source>
</evidence>
<dbReference type="InterPro" id="IPR015797">
    <property type="entry name" value="NUDIX_hydrolase-like_dom_sf"/>
</dbReference>
<accession>A0A0C7GAY3</accession>
<gene>
    <name evidence="2" type="ORF">R28058_28841</name>
</gene>
<sequence length="142" mass="16398">MILRRCAGGIVFYANKVLIVKNDKGEWTIPKGKISENDIPSKIAPSKVKEEISVDAKVLDMAGDTMYEFYSRSRQQKVCNAVIWYIMESDSTEYSITDESIEEAGFYKVKDALEMLTHNREKSLVDISYRKFKELKKQKIEN</sequence>
<proteinExistence type="predicted"/>
<dbReference type="RefSeq" id="WP_055337292.1">
    <property type="nucleotide sequence ID" value="NZ_CDNF01000032.1"/>
</dbReference>
<name>A0A0C7GAY3_PARSO</name>
<dbReference type="AlphaFoldDB" id="A0A0C7GAY3"/>
<dbReference type="SUPFAM" id="SSF55811">
    <property type="entry name" value="Nudix"/>
    <property type="match status" value="1"/>
</dbReference>